<gene>
    <name evidence="2" type="primary">LOC103514418</name>
</gene>
<proteinExistence type="predicted"/>
<sequence length="128" mass="14609">MPPNDINKSLKKIKIHFILDPNYSSEDESSSGMQECYEECVSNKLLVDWVKDPMDPKHKFTKNHIFVFEKFSGDFYDKIVSSGTCLVVGPYCLFTCMNKSLPIPQVPTLTMAMDQLIISFSCLSKEIK</sequence>
<name>A0A1S3DA02_DIACI</name>
<keyword evidence="1" id="KW-1185">Reference proteome</keyword>
<reference evidence="2" key="1">
    <citation type="submission" date="2025-08" db="UniProtKB">
        <authorList>
            <consortium name="RefSeq"/>
        </authorList>
    </citation>
    <scope>IDENTIFICATION</scope>
</reference>
<dbReference type="Proteomes" id="UP000079169">
    <property type="component" value="Unplaced"/>
</dbReference>
<dbReference type="GeneID" id="103514418"/>
<dbReference type="KEGG" id="dci:103514418"/>
<feature type="non-terminal residue" evidence="2">
    <location>
        <position position="128"/>
    </location>
</feature>
<organism evidence="1 2">
    <name type="scientific">Diaphorina citri</name>
    <name type="common">Asian citrus psyllid</name>
    <dbReference type="NCBI Taxonomy" id="121845"/>
    <lineage>
        <taxon>Eukaryota</taxon>
        <taxon>Metazoa</taxon>
        <taxon>Ecdysozoa</taxon>
        <taxon>Arthropoda</taxon>
        <taxon>Hexapoda</taxon>
        <taxon>Insecta</taxon>
        <taxon>Pterygota</taxon>
        <taxon>Neoptera</taxon>
        <taxon>Paraneoptera</taxon>
        <taxon>Hemiptera</taxon>
        <taxon>Sternorrhyncha</taxon>
        <taxon>Psylloidea</taxon>
        <taxon>Psyllidae</taxon>
        <taxon>Diaphorininae</taxon>
        <taxon>Diaphorina</taxon>
    </lineage>
</organism>
<dbReference type="RefSeq" id="XP_008477516.1">
    <property type="nucleotide sequence ID" value="XM_008479294.3"/>
</dbReference>
<evidence type="ECO:0000313" key="2">
    <source>
        <dbReference type="RefSeq" id="XP_008477516.1"/>
    </source>
</evidence>
<accession>A0A1S3DA02</accession>
<dbReference type="STRING" id="121845.A0A1S3DA02"/>
<dbReference type="InterPro" id="IPR036420">
    <property type="entry name" value="BRCT_dom_sf"/>
</dbReference>
<protein>
    <submittedName>
        <fullName evidence="2">Uncharacterized protein LOC103514418</fullName>
    </submittedName>
</protein>
<dbReference type="AlphaFoldDB" id="A0A1S3DA02"/>
<evidence type="ECO:0000313" key="1">
    <source>
        <dbReference type="Proteomes" id="UP000079169"/>
    </source>
</evidence>
<dbReference type="Gene3D" id="3.40.50.10190">
    <property type="entry name" value="BRCT domain"/>
    <property type="match status" value="1"/>
</dbReference>
<dbReference type="PaxDb" id="121845-A0A1S3DA02"/>